<sequence>MSNEKTDRNNYDIASISHLGQEKRTNHVQSALQMDKVEKSSGQFVKVFADIFLKHEAGKKSYF</sequence>
<evidence type="ECO:0000313" key="1">
    <source>
        <dbReference type="EMBL" id="OGB89846.1"/>
    </source>
</evidence>
<reference evidence="1 2" key="1">
    <citation type="journal article" date="2016" name="Nat. Commun.">
        <title>Thousands of microbial genomes shed light on interconnected biogeochemical processes in an aquifer system.</title>
        <authorList>
            <person name="Anantharaman K."/>
            <person name="Brown C.T."/>
            <person name="Hug L.A."/>
            <person name="Sharon I."/>
            <person name="Castelle C.J."/>
            <person name="Probst A.J."/>
            <person name="Thomas B.C."/>
            <person name="Singh A."/>
            <person name="Wilkins M.J."/>
            <person name="Karaoz U."/>
            <person name="Brodie E.L."/>
            <person name="Williams K.H."/>
            <person name="Hubbard S.S."/>
            <person name="Banfield J.F."/>
        </authorList>
    </citation>
    <scope>NUCLEOTIDE SEQUENCE [LARGE SCALE GENOMIC DNA]</scope>
</reference>
<accession>A0A1F4Q1Y9</accession>
<name>A0A1F4Q1Y9_UNCSA</name>
<proteinExistence type="predicted"/>
<comment type="caution">
    <text evidence="1">The sequence shown here is derived from an EMBL/GenBank/DDBJ whole genome shotgun (WGS) entry which is preliminary data.</text>
</comment>
<gene>
    <name evidence="1" type="ORF">A2625_05290</name>
</gene>
<protein>
    <submittedName>
        <fullName evidence="1">Uncharacterized protein</fullName>
    </submittedName>
</protein>
<dbReference type="AlphaFoldDB" id="A0A1F4Q1Y9"/>
<organism evidence="1 2">
    <name type="scientific">candidate division WOR-1 bacterium RIFCSPHIGHO2_01_FULL_53_15</name>
    <dbReference type="NCBI Taxonomy" id="1802564"/>
    <lineage>
        <taxon>Bacteria</taxon>
        <taxon>Bacillati</taxon>
        <taxon>Saganbacteria</taxon>
    </lineage>
</organism>
<dbReference type="EMBL" id="METM01000020">
    <property type="protein sequence ID" value="OGB89846.1"/>
    <property type="molecule type" value="Genomic_DNA"/>
</dbReference>
<dbReference type="Proteomes" id="UP000178724">
    <property type="component" value="Unassembled WGS sequence"/>
</dbReference>
<evidence type="ECO:0000313" key="2">
    <source>
        <dbReference type="Proteomes" id="UP000178724"/>
    </source>
</evidence>